<dbReference type="EMBL" id="GBRH01261523">
    <property type="protein sequence ID" value="JAD36372.1"/>
    <property type="molecule type" value="Transcribed_RNA"/>
</dbReference>
<name>A0A0A8ZNE8_ARUDO</name>
<evidence type="ECO:0000313" key="1">
    <source>
        <dbReference type="EMBL" id="JAD36372.1"/>
    </source>
</evidence>
<organism evidence="1">
    <name type="scientific">Arundo donax</name>
    <name type="common">Giant reed</name>
    <name type="synonym">Donax arundinaceus</name>
    <dbReference type="NCBI Taxonomy" id="35708"/>
    <lineage>
        <taxon>Eukaryota</taxon>
        <taxon>Viridiplantae</taxon>
        <taxon>Streptophyta</taxon>
        <taxon>Embryophyta</taxon>
        <taxon>Tracheophyta</taxon>
        <taxon>Spermatophyta</taxon>
        <taxon>Magnoliopsida</taxon>
        <taxon>Liliopsida</taxon>
        <taxon>Poales</taxon>
        <taxon>Poaceae</taxon>
        <taxon>PACMAD clade</taxon>
        <taxon>Arundinoideae</taxon>
        <taxon>Arundineae</taxon>
        <taxon>Arundo</taxon>
    </lineage>
</organism>
<reference evidence="1" key="1">
    <citation type="submission" date="2014-09" db="EMBL/GenBank/DDBJ databases">
        <authorList>
            <person name="Magalhaes I.L.F."/>
            <person name="Oliveira U."/>
            <person name="Santos F.R."/>
            <person name="Vidigal T.H.D.A."/>
            <person name="Brescovit A.D."/>
            <person name="Santos A.J."/>
        </authorList>
    </citation>
    <scope>NUCLEOTIDE SEQUENCE</scope>
    <source>
        <tissue evidence="1">Shoot tissue taken approximately 20 cm above the soil surface</tissue>
    </source>
</reference>
<reference evidence="1" key="2">
    <citation type="journal article" date="2015" name="Data Brief">
        <title>Shoot transcriptome of the giant reed, Arundo donax.</title>
        <authorList>
            <person name="Barrero R.A."/>
            <person name="Guerrero F.D."/>
            <person name="Moolhuijzen P."/>
            <person name="Goolsby J.A."/>
            <person name="Tidwell J."/>
            <person name="Bellgard S.E."/>
            <person name="Bellgard M.I."/>
        </authorList>
    </citation>
    <scope>NUCLEOTIDE SEQUENCE</scope>
    <source>
        <tissue evidence="1">Shoot tissue taken approximately 20 cm above the soil surface</tissue>
    </source>
</reference>
<protein>
    <submittedName>
        <fullName evidence="1">Uncharacterized protein</fullName>
    </submittedName>
</protein>
<proteinExistence type="predicted"/>
<sequence>MTYRIRFGLVEPSRQDTLDFHIYYCTFFQFACSSQLGAFVDTC</sequence>
<accession>A0A0A8ZNE8</accession>
<dbReference type="AlphaFoldDB" id="A0A0A8ZNE8"/>